<sequence>MAVLTLLTSRCPASTTIRVRVRIGHLTVPSARPRLKCRRTCTH</sequence>
<dbReference type="EMBL" id="KI685408">
    <property type="protein sequence ID" value="ETK90946.1"/>
    <property type="molecule type" value="Genomic_DNA"/>
</dbReference>
<evidence type="ECO:0000313" key="2">
    <source>
        <dbReference type="EMBL" id="ETL97517.1"/>
    </source>
</evidence>
<protein>
    <submittedName>
        <fullName evidence="2">Uncharacterized protein</fullName>
    </submittedName>
</protein>
<reference evidence="2" key="1">
    <citation type="submission" date="2013-11" db="EMBL/GenBank/DDBJ databases">
        <title>The Genome Sequence of Phytophthora parasitica CHvinca01.</title>
        <authorList>
            <consortium name="The Broad Institute Genomics Platform"/>
            <person name="Russ C."/>
            <person name="Tyler B."/>
            <person name="Panabieres F."/>
            <person name="Shan W."/>
            <person name="Tripathy S."/>
            <person name="Grunwald N."/>
            <person name="Machado M."/>
            <person name="Johnson C.S."/>
            <person name="Arredondo F."/>
            <person name="Hong C."/>
            <person name="Coffey M."/>
            <person name="Young S.K."/>
            <person name="Zeng Q."/>
            <person name="Gargeya S."/>
            <person name="Fitzgerald M."/>
            <person name="Abouelleil A."/>
            <person name="Alvarado L."/>
            <person name="Chapman S.B."/>
            <person name="Gainer-Dewar J."/>
            <person name="Goldberg J."/>
            <person name="Griggs A."/>
            <person name="Gujja S."/>
            <person name="Hansen M."/>
            <person name="Howarth C."/>
            <person name="Imamovic A."/>
            <person name="Ireland A."/>
            <person name="Larimer J."/>
            <person name="McCowan C."/>
            <person name="Murphy C."/>
            <person name="Pearson M."/>
            <person name="Poon T.W."/>
            <person name="Priest M."/>
            <person name="Roberts A."/>
            <person name="Saif S."/>
            <person name="Shea T."/>
            <person name="Sykes S."/>
            <person name="Wortman J."/>
            <person name="Nusbaum C."/>
            <person name="Birren B."/>
        </authorList>
    </citation>
    <scope>NUCLEOTIDE SEQUENCE [LARGE SCALE GENOMIC DNA]</scope>
    <source>
        <strain evidence="2">CHvinca01</strain>
    </source>
</reference>
<organism evidence="2">
    <name type="scientific">Phytophthora nicotianae</name>
    <name type="common">Potato buckeye rot agent</name>
    <name type="synonym">Phytophthora parasitica</name>
    <dbReference type="NCBI Taxonomy" id="4792"/>
    <lineage>
        <taxon>Eukaryota</taxon>
        <taxon>Sar</taxon>
        <taxon>Stramenopiles</taxon>
        <taxon>Oomycota</taxon>
        <taxon>Peronosporomycetes</taxon>
        <taxon>Peronosporales</taxon>
        <taxon>Peronosporaceae</taxon>
        <taxon>Phytophthora</taxon>
    </lineage>
</organism>
<dbReference type="EMBL" id="KI678701">
    <property type="protein sequence ID" value="ETL97517.1"/>
    <property type="molecule type" value="Genomic_DNA"/>
</dbReference>
<evidence type="ECO:0000313" key="1">
    <source>
        <dbReference type="EMBL" id="ETK90946.1"/>
    </source>
</evidence>
<dbReference type="AlphaFoldDB" id="W2LJ90"/>
<reference evidence="1" key="2">
    <citation type="submission" date="2013-11" db="EMBL/GenBank/DDBJ databases">
        <title>The Genome Sequence of Phytophthora parasitica CJ02B3.</title>
        <authorList>
            <consortium name="The Broad Institute Genomics Platform"/>
            <person name="Russ C."/>
            <person name="Tyler B."/>
            <person name="Panabieres F."/>
            <person name="Shan W."/>
            <person name="Tripathy S."/>
            <person name="Grunwald N."/>
            <person name="Machado M."/>
            <person name="Johnson C.S."/>
            <person name="Arredondo F."/>
            <person name="Hong C."/>
            <person name="Coffey M."/>
            <person name="Young S.K."/>
            <person name="Zeng Q."/>
            <person name="Gargeya S."/>
            <person name="Fitzgerald M."/>
            <person name="Abouelleil A."/>
            <person name="Alvarado L."/>
            <person name="Chapman S.B."/>
            <person name="Gainer-Dewar J."/>
            <person name="Goldberg J."/>
            <person name="Griggs A."/>
            <person name="Gujja S."/>
            <person name="Hansen M."/>
            <person name="Howarth C."/>
            <person name="Imamovic A."/>
            <person name="Ireland A."/>
            <person name="Larimer J."/>
            <person name="McCowan C."/>
            <person name="Murphy C."/>
            <person name="Pearson M."/>
            <person name="Poon T.W."/>
            <person name="Priest M."/>
            <person name="Roberts A."/>
            <person name="Saif S."/>
            <person name="Shea T."/>
            <person name="Sykes S."/>
            <person name="Wortman J."/>
            <person name="Nusbaum C."/>
            <person name="Birren B."/>
        </authorList>
    </citation>
    <scope>NUCLEOTIDE SEQUENCE [LARGE SCALE GENOMIC DNA]</scope>
    <source>
        <strain evidence="1">CJ02B3</strain>
    </source>
</reference>
<gene>
    <name evidence="1" type="ORF">L915_05385</name>
    <name evidence="2" type="ORF">L917_05223</name>
</gene>
<name>W2LJ90_PHYNI</name>
<proteinExistence type="predicted"/>
<dbReference type="Proteomes" id="UP000053236">
    <property type="component" value="Unassembled WGS sequence"/>
</dbReference>
<accession>W2LJ90</accession>
<dbReference type="Proteomes" id="UP000054423">
    <property type="component" value="Unassembled WGS sequence"/>
</dbReference>